<gene>
    <name evidence="4" type="ORF">BT63DRAFT_456026</name>
</gene>
<feature type="transmembrane region" description="Helical" evidence="2">
    <location>
        <begin position="88"/>
        <end position="109"/>
    </location>
</feature>
<dbReference type="EMBL" id="MU004236">
    <property type="protein sequence ID" value="KAF2668389.1"/>
    <property type="molecule type" value="Genomic_DNA"/>
</dbReference>
<feature type="transmembrane region" description="Helical" evidence="2">
    <location>
        <begin position="130"/>
        <end position="148"/>
    </location>
</feature>
<feature type="transmembrane region" description="Helical" evidence="2">
    <location>
        <begin position="31"/>
        <end position="51"/>
    </location>
</feature>
<protein>
    <recommendedName>
        <fullName evidence="3">Glycosyl transferase CAP10 domain-containing protein</fullName>
    </recommendedName>
</protein>
<feature type="transmembrane region" description="Helical" evidence="2">
    <location>
        <begin position="359"/>
        <end position="381"/>
    </location>
</feature>
<dbReference type="Proteomes" id="UP000799302">
    <property type="component" value="Unassembled WGS sequence"/>
</dbReference>
<dbReference type="Pfam" id="PF05686">
    <property type="entry name" value="Glyco_transf_90"/>
    <property type="match status" value="1"/>
</dbReference>
<reference evidence="4" key="1">
    <citation type="journal article" date="2020" name="Stud. Mycol.">
        <title>101 Dothideomycetes genomes: a test case for predicting lifestyles and emergence of pathogens.</title>
        <authorList>
            <person name="Haridas S."/>
            <person name="Albert R."/>
            <person name="Binder M."/>
            <person name="Bloem J."/>
            <person name="Labutti K."/>
            <person name="Salamov A."/>
            <person name="Andreopoulos B."/>
            <person name="Baker S."/>
            <person name="Barry K."/>
            <person name="Bills G."/>
            <person name="Bluhm B."/>
            <person name="Cannon C."/>
            <person name="Castanera R."/>
            <person name="Culley D."/>
            <person name="Daum C."/>
            <person name="Ezra D."/>
            <person name="Gonzalez J."/>
            <person name="Henrissat B."/>
            <person name="Kuo A."/>
            <person name="Liang C."/>
            <person name="Lipzen A."/>
            <person name="Lutzoni F."/>
            <person name="Magnuson J."/>
            <person name="Mondo S."/>
            <person name="Nolan M."/>
            <person name="Ohm R."/>
            <person name="Pangilinan J."/>
            <person name="Park H.-J."/>
            <person name="Ramirez L."/>
            <person name="Alfaro M."/>
            <person name="Sun H."/>
            <person name="Tritt A."/>
            <person name="Yoshinaga Y."/>
            <person name="Zwiers L.-H."/>
            <person name="Turgeon B."/>
            <person name="Goodwin S."/>
            <person name="Spatafora J."/>
            <person name="Crous P."/>
            <person name="Grigoriev I."/>
        </authorList>
    </citation>
    <scope>NUCLEOTIDE SEQUENCE</scope>
    <source>
        <strain evidence="4">CBS 115976</strain>
    </source>
</reference>
<dbReference type="PANTHER" id="PTHR12203:SF104">
    <property type="entry name" value="PROTEIN CAP1, PUTATIVE (AFU_ORTHOLOGUE AFUA_1G05595)-RELATED"/>
    <property type="match status" value="1"/>
</dbReference>
<keyword evidence="5" id="KW-1185">Reference proteome</keyword>
<organism evidence="4 5">
    <name type="scientific">Microthyrium microscopicum</name>
    <dbReference type="NCBI Taxonomy" id="703497"/>
    <lineage>
        <taxon>Eukaryota</taxon>
        <taxon>Fungi</taxon>
        <taxon>Dikarya</taxon>
        <taxon>Ascomycota</taxon>
        <taxon>Pezizomycotina</taxon>
        <taxon>Dothideomycetes</taxon>
        <taxon>Dothideomycetes incertae sedis</taxon>
        <taxon>Microthyriales</taxon>
        <taxon>Microthyriaceae</taxon>
        <taxon>Microthyrium</taxon>
    </lineage>
</organism>
<dbReference type="PANTHER" id="PTHR12203">
    <property type="entry name" value="KDEL LYS-ASP-GLU-LEU CONTAINING - RELATED"/>
    <property type="match status" value="1"/>
</dbReference>
<dbReference type="InterPro" id="IPR051091">
    <property type="entry name" value="O-Glucosyltr/Glycosyltrsf_90"/>
</dbReference>
<dbReference type="OrthoDB" id="541052at2759"/>
<keyword evidence="2" id="KW-0812">Transmembrane</keyword>
<proteinExistence type="predicted"/>
<evidence type="ECO:0000313" key="5">
    <source>
        <dbReference type="Proteomes" id="UP000799302"/>
    </source>
</evidence>
<feature type="transmembrane region" description="Helical" evidence="2">
    <location>
        <begin position="263"/>
        <end position="284"/>
    </location>
</feature>
<evidence type="ECO:0000256" key="2">
    <source>
        <dbReference type="SAM" id="Phobius"/>
    </source>
</evidence>
<dbReference type="SMART" id="SM00672">
    <property type="entry name" value="CAP10"/>
    <property type="match status" value="1"/>
</dbReference>
<evidence type="ECO:0000256" key="1">
    <source>
        <dbReference type="SAM" id="MobiDB-lite"/>
    </source>
</evidence>
<feature type="transmembrane region" description="Helical" evidence="2">
    <location>
        <begin position="312"/>
        <end position="331"/>
    </location>
</feature>
<feature type="transmembrane region" description="Helical" evidence="2">
    <location>
        <begin position="154"/>
        <end position="171"/>
    </location>
</feature>
<feature type="transmembrane region" description="Helical" evidence="2">
    <location>
        <begin position="214"/>
        <end position="234"/>
    </location>
</feature>
<keyword evidence="2" id="KW-0472">Membrane</keyword>
<sequence>MRLQISRIIIPASFLLFKATSIRYTPHRSHLLHTSLAWAAIALYLSLRLGLRRLNNSVDTSTPLWVIGILLIFGEICSRIAGSAASYSWVWSFLPAVICWLQQTSFGAYNTSYSIIADEKLENNEKGHPWPFLVFATATSFMVLATTYVRAEGLLLGAIGVLSTSMTWVLLSKRFEESDRQDDIQAPNARQETRRCSWLPRCSSSYIQHSVRDLAVLVSFVTLILSVLVEYPYLSSMTTYPTLAQIKSVTGLDWTSKLLVDEILWLMAGTMIEFGYIVSLLSLLASNSLLTISLLYLGGVISRTFTTDFSPLNLNNLFICVIYLVAALYTLMSKHFNTAASTSKRYGHLLPWASKRNKAVSGLAISFGCILVGRAILIFAAHPTATGSTSSTFNIYPPLESLGPVPVIDHTRHPMEQLIHSSQAQFEDILSKQSKSLGQAVSEYKKRYGISPPPRFEVWYEFARERNVPLIDEFDTIHEALTPFWALEPFVLRSRVSEVLGFENSLLAVLIRDGRIQHVEGSNSSSTLQWHEESLLRMMDSFIGHLPDMDLAFNLHDEPRVILPHDILSRMVNTAKTEAMPAAARSSETTNEFSSRPDDMTAGNHIPEMRATRFNRFARQHTWSHSRLSCSPDAPSRDITDSLKDNITAFAAGDLGFIYNTTAFSDICQTPSLRGTFGFFDRPNVFNIIQDLVPIFSQSKISSFQDILYPSPWYWADKVPYDAASDPDWESKNATLYWRGSTTGGFSRKGGWRRQHRQRIVSNLNAQGTATVLHKAPGSEEWTNQTVNRHDYASLIDVSFSHIGQCDPSDCRAQHEFFHVVPAAPQSDAWSSRLLLDMDGNAFSGRFIAFLRSKSLVLKMAVFREWHAEWIKPWVHYVPLSLRGDEWLETTRYLLGDDSGTGTGEELGKRVAEQGREWAQKSLRKEDMEVWFFRLLLEYGRLIDDRRAEIGFAGT</sequence>
<evidence type="ECO:0000259" key="3">
    <source>
        <dbReference type="SMART" id="SM00672"/>
    </source>
</evidence>
<feature type="transmembrane region" description="Helical" evidence="2">
    <location>
        <begin position="289"/>
        <end position="306"/>
    </location>
</feature>
<name>A0A6A6U801_9PEZI</name>
<dbReference type="AlphaFoldDB" id="A0A6A6U801"/>
<feature type="transmembrane region" description="Helical" evidence="2">
    <location>
        <begin position="63"/>
        <end position="82"/>
    </location>
</feature>
<keyword evidence="2" id="KW-1133">Transmembrane helix</keyword>
<dbReference type="InterPro" id="IPR006598">
    <property type="entry name" value="CAP10"/>
</dbReference>
<evidence type="ECO:0000313" key="4">
    <source>
        <dbReference type="EMBL" id="KAF2668389.1"/>
    </source>
</evidence>
<accession>A0A6A6U801</accession>
<feature type="domain" description="Glycosyl transferase CAP10" evidence="3">
    <location>
        <begin position="651"/>
        <end position="946"/>
    </location>
</feature>
<feature type="region of interest" description="Disordered" evidence="1">
    <location>
        <begin position="578"/>
        <end position="604"/>
    </location>
</feature>